<evidence type="ECO:0000256" key="5">
    <source>
        <dbReference type="ARBA" id="ARBA00022989"/>
    </source>
</evidence>
<keyword evidence="10" id="KW-0393">Immunoglobulin domain</keyword>
<dbReference type="RefSeq" id="XP_013207282.1">
    <property type="nucleotide sequence ID" value="XM_013351828.1"/>
</dbReference>
<dbReference type="PROSITE" id="PS50835">
    <property type="entry name" value="IG_LIKE"/>
    <property type="match status" value="2"/>
</dbReference>
<evidence type="ECO:0000259" key="12">
    <source>
        <dbReference type="PROSITE" id="PS50835"/>
    </source>
</evidence>
<dbReference type="Pfam" id="PF08205">
    <property type="entry name" value="C2-set_2"/>
    <property type="match status" value="1"/>
</dbReference>
<name>A0ABM1AS55_MICOH</name>
<dbReference type="SUPFAM" id="SSF48726">
    <property type="entry name" value="Immunoglobulin"/>
    <property type="match status" value="2"/>
</dbReference>
<sequence length="376" mass="42805">MAHRATTIVVQKPNRRLFLEPNAYGDVSDGFGEERGVGCGKDGLRREQYEAGENLADFGEDRSGPWSLRSAIDFQGKWAFAFHKIGSSHTLSTVRFQAWSLEVETHDCIPETGVPRVSKSVKEKVSLPCGYNYSVDELARLRIYWQKEGKVVLSYVSGDKEVWPQYKNRTLLDITDNFRLMILRLFLSDRGLYTCVVQRQEQGSYIRKHLESVELLVRADYTIPNITHFGNPSVDIRRIMCFSSGGFPKPDLSWLVNGKEIRGINTTISQDPESELYTVSSQMDFNVTYNHSIVCHIAYGDSQVSKNYTWEKPPEAPPDRNHTTTILVIGLGGVFLAIPIAIYVMYRCFRRRNEASERENNIIYLGPVEVSTKQNV</sequence>
<dbReference type="InterPro" id="IPR013783">
    <property type="entry name" value="Ig-like_fold"/>
</dbReference>
<evidence type="ECO:0000256" key="3">
    <source>
        <dbReference type="ARBA" id="ARBA00022692"/>
    </source>
</evidence>
<keyword evidence="8" id="KW-0675">Receptor</keyword>
<dbReference type="InterPro" id="IPR003599">
    <property type="entry name" value="Ig_sub"/>
</dbReference>
<evidence type="ECO:0000313" key="13">
    <source>
        <dbReference type="Proteomes" id="UP000694915"/>
    </source>
</evidence>
<keyword evidence="6 11" id="KW-0472">Membrane</keyword>
<evidence type="ECO:0000256" key="9">
    <source>
        <dbReference type="ARBA" id="ARBA00023180"/>
    </source>
</evidence>
<feature type="domain" description="Ig-like" evidence="12">
    <location>
        <begin position="230"/>
        <end position="309"/>
    </location>
</feature>
<keyword evidence="9" id="KW-0325">Glycoprotein</keyword>
<accession>A0ABM1AS55</accession>
<proteinExistence type="predicted"/>
<dbReference type="PANTHER" id="PTHR25466">
    <property type="entry name" value="T-LYMPHOCYTE ACTIVATION ANTIGEN"/>
    <property type="match status" value="1"/>
</dbReference>
<evidence type="ECO:0000256" key="1">
    <source>
        <dbReference type="ARBA" id="ARBA00004251"/>
    </source>
</evidence>
<evidence type="ECO:0000256" key="11">
    <source>
        <dbReference type="SAM" id="Phobius"/>
    </source>
</evidence>
<dbReference type="GeneID" id="101989712"/>
<keyword evidence="3 11" id="KW-0812">Transmembrane</keyword>
<evidence type="ECO:0000256" key="2">
    <source>
        <dbReference type="ARBA" id="ARBA00022475"/>
    </source>
</evidence>
<keyword evidence="7" id="KW-1015">Disulfide bond</keyword>
<dbReference type="InterPro" id="IPR013162">
    <property type="entry name" value="CD80_C2-set"/>
</dbReference>
<evidence type="ECO:0000256" key="6">
    <source>
        <dbReference type="ARBA" id="ARBA00023136"/>
    </source>
</evidence>
<evidence type="ECO:0000256" key="7">
    <source>
        <dbReference type="ARBA" id="ARBA00023157"/>
    </source>
</evidence>
<keyword evidence="2" id="KW-1003">Cell membrane</keyword>
<reference evidence="14" key="1">
    <citation type="submission" date="2025-08" db="UniProtKB">
        <authorList>
            <consortium name="RefSeq"/>
        </authorList>
    </citation>
    <scope>IDENTIFICATION</scope>
</reference>
<evidence type="ECO:0000313" key="14">
    <source>
        <dbReference type="RefSeq" id="XP_013207282.1"/>
    </source>
</evidence>
<keyword evidence="4" id="KW-0732">Signal</keyword>
<evidence type="ECO:0000256" key="8">
    <source>
        <dbReference type="ARBA" id="ARBA00023170"/>
    </source>
</evidence>
<protein>
    <submittedName>
        <fullName evidence="14">T-lymphocyte activation antigen CD80</fullName>
    </submittedName>
</protein>
<feature type="domain" description="Ig-like" evidence="12">
    <location>
        <begin position="110"/>
        <end position="211"/>
    </location>
</feature>
<evidence type="ECO:0000256" key="4">
    <source>
        <dbReference type="ARBA" id="ARBA00022729"/>
    </source>
</evidence>
<keyword evidence="5 11" id="KW-1133">Transmembrane helix</keyword>
<dbReference type="CDD" id="cd16083">
    <property type="entry name" value="IgC1_CD80"/>
    <property type="match status" value="1"/>
</dbReference>
<keyword evidence="13" id="KW-1185">Reference proteome</keyword>
<dbReference type="SMART" id="SM00409">
    <property type="entry name" value="IG"/>
    <property type="match status" value="1"/>
</dbReference>
<dbReference type="InterPro" id="IPR037676">
    <property type="entry name" value="CD80_IgC"/>
</dbReference>
<evidence type="ECO:0000256" key="10">
    <source>
        <dbReference type="ARBA" id="ARBA00023319"/>
    </source>
</evidence>
<dbReference type="Proteomes" id="UP000694915">
    <property type="component" value="Chromosome 2"/>
</dbReference>
<comment type="subcellular location">
    <subcellularLocation>
        <location evidence="1">Cell membrane</location>
        <topology evidence="1">Single-pass type I membrane protein</topology>
    </subcellularLocation>
</comment>
<dbReference type="Pfam" id="PF07686">
    <property type="entry name" value="V-set"/>
    <property type="match status" value="1"/>
</dbReference>
<dbReference type="InterPro" id="IPR051713">
    <property type="entry name" value="T-cell_Activation_Regulation"/>
</dbReference>
<dbReference type="PANTHER" id="PTHR25466:SF4">
    <property type="entry name" value="T-LYMPHOCYTE ACTIVATION ANTIGEN CD80"/>
    <property type="match status" value="1"/>
</dbReference>
<organism evidence="13 14">
    <name type="scientific">Microtus ochrogaster</name>
    <name type="common">Prairie vole</name>
    <dbReference type="NCBI Taxonomy" id="79684"/>
    <lineage>
        <taxon>Eukaryota</taxon>
        <taxon>Metazoa</taxon>
        <taxon>Chordata</taxon>
        <taxon>Craniata</taxon>
        <taxon>Vertebrata</taxon>
        <taxon>Euteleostomi</taxon>
        <taxon>Mammalia</taxon>
        <taxon>Eutheria</taxon>
        <taxon>Euarchontoglires</taxon>
        <taxon>Glires</taxon>
        <taxon>Rodentia</taxon>
        <taxon>Myomorpha</taxon>
        <taxon>Muroidea</taxon>
        <taxon>Cricetidae</taxon>
        <taxon>Arvicolinae</taxon>
        <taxon>Microtus</taxon>
    </lineage>
</organism>
<dbReference type="InterPro" id="IPR007110">
    <property type="entry name" value="Ig-like_dom"/>
</dbReference>
<gene>
    <name evidence="14" type="primary">Cd80</name>
</gene>
<dbReference type="Gene3D" id="2.60.40.10">
    <property type="entry name" value="Immunoglobulins"/>
    <property type="match status" value="2"/>
</dbReference>
<dbReference type="InterPro" id="IPR013106">
    <property type="entry name" value="Ig_V-set"/>
</dbReference>
<feature type="transmembrane region" description="Helical" evidence="11">
    <location>
        <begin position="326"/>
        <end position="346"/>
    </location>
</feature>
<dbReference type="InterPro" id="IPR036179">
    <property type="entry name" value="Ig-like_dom_sf"/>
</dbReference>